<protein>
    <submittedName>
        <fullName evidence="1">Uncharacterized protein</fullName>
    </submittedName>
</protein>
<gene>
    <name evidence="1" type="ORF">STRUR_0062</name>
</gene>
<dbReference type="Proteomes" id="UP000005388">
    <property type="component" value="Unassembled WGS sequence"/>
</dbReference>
<evidence type="ECO:0000313" key="1">
    <source>
        <dbReference type="EMBL" id="EHJ56360.1"/>
    </source>
</evidence>
<comment type="caution">
    <text evidence="1">The sequence shown here is derived from an EMBL/GenBank/DDBJ whole genome shotgun (WGS) entry which is preliminary data.</text>
</comment>
<reference evidence="1 2" key="1">
    <citation type="journal article" date="2014" name="Int. J. Syst. Evol. Microbiol.">
        <title>Phylogenomics and the dynamic genome evolution of the genus Streptococcus.</title>
        <authorList>
            <consortium name="The Broad Institute Genome Sequencing Platform"/>
            <person name="Richards V.P."/>
            <person name="Palmer S.R."/>
            <person name="Pavinski Bitar P.D."/>
            <person name="Qin X."/>
            <person name="Weinstock G.M."/>
            <person name="Highlander S.K."/>
            <person name="Town C.D."/>
            <person name="Burne R.A."/>
            <person name="Stanhope M.J."/>
        </authorList>
    </citation>
    <scope>NUCLEOTIDE SEQUENCE [LARGE SCALE GENOMIC DNA]</scope>
    <source>
        <strain evidence="1 2">2285-97</strain>
    </source>
</reference>
<dbReference type="STRING" id="764291.STRUR_0062"/>
<dbReference type="AlphaFoldDB" id="G5KGP0"/>
<sequence>MINITFYLRNEVKRFHSLEKFHFLVEKSKLMKVMKKLQLEKQWKSYLSQNQIFLLGEIDYIVFSDRTIHCFVGKLDITNTCQLSVNDEVDKFFTVSLKYFIENKPKYYDLKMDIVPNQDFPFEKINDGVNYKFTHHNRAIPFYEGLDETIWWLTAQFIDCFTKIIKK</sequence>
<dbReference type="eggNOG" id="COG0494">
    <property type="taxonomic scope" value="Bacteria"/>
</dbReference>
<keyword evidence="2" id="KW-1185">Reference proteome</keyword>
<evidence type="ECO:0000313" key="2">
    <source>
        <dbReference type="Proteomes" id="UP000005388"/>
    </source>
</evidence>
<accession>G5KGP0</accession>
<organism evidence="1 2">
    <name type="scientific">Streptococcus urinalis 2285-97</name>
    <dbReference type="NCBI Taxonomy" id="764291"/>
    <lineage>
        <taxon>Bacteria</taxon>
        <taxon>Bacillati</taxon>
        <taxon>Bacillota</taxon>
        <taxon>Bacilli</taxon>
        <taxon>Lactobacillales</taxon>
        <taxon>Streptococcaceae</taxon>
        <taxon>Streptococcus</taxon>
    </lineage>
</organism>
<dbReference type="EMBL" id="AEUZ02000001">
    <property type="protein sequence ID" value="EHJ56360.1"/>
    <property type="molecule type" value="Genomic_DNA"/>
</dbReference>
<name>G5KGP0_9STRE</name>
<dbReference type="Gene3D" id="3.90.79.10">
    <property type="entry name" value="Nucleoside Triphosphate Pyrophosphohydrolase"/>
    <property type="match status" value="1"/>
</dbReference>
<proteinExistence type="predicted"/>